<keyword evidence="1" id="KW-0963">Cytoplasm</keyword>
<dbReference type="InterPro" id="IPR014001">
    <property type="entry name" value="Helicase_ATP-bd"/>
</dbReference>
<dbReference type="PROSITE" id="PS51195">
    <property type="entry name" value="Q_MOTIF"/>
    <property type="match status" value="1"/>
</dbReference>
<dbReference type="PROSITE" id="PS51192">
    <property type="entry name" value="HELICASE_ATP_BIND_1"/>
    <property type="match status" value="1"/>
</dbReference>
<protein>
    <submittedName>
        <fullName evidence="13">RNA helicase</fullName>
    </submittedName>
</protein>
<keyword evidence="6" id="KW-0694">RNA-binding</keyword>
<reference evidence="13 14" key="1">
    <citation type="submission" date="2017-09" db="EMBL/GenBank/DDBJ databases">
        <title>Bloom of a denitrifying methanotroph, Candidatus Methylomirabilis limnetica, in a deep stratified lake.</title>
        <authorList>
            <person name="Graf J.S."/>
            <person name="Marchant H.K."/>
            <person name="Tienken D."/>
            <person name="Hach P.F."/>
            <person name="Brand A."/>
            <person name="Schubert C.J."/>
            <person name="Kuypers M.M."/>
            <person name="Milucka J."/>
        </authorList>
    </citation>
    <scope>NUCLEOTIDE SEQUENCE [LARGE SCALE GENOMIC DNA]</scope>
    <source>
        <strain evidence="13 14">Zug</strain>
    </source>
</reference>
<dbReference type="InterPro" id="IPR050079">
    <property type="entry name" value="DEAD_box_RNA_helicase"/>
</dbReference>
<dbReference type="PROSITE" id="PS51194">
    <property type="entry name" value="HELICASE_CTER"/>
    <property type="match status" value="1"/>
</dbReference>
<feature type="short sequence motif" description="Q motif" evidence="8">
    <location>
        <begin position="1"/>
        <end position="29"/>
    </location>
</feature>
<evidence type="ECO:0000256" key="9">
    <source>
        <dbReference type="RuleBase" id="RU000492"/>
    </source>
</evidence>
<dbReference type="PANTHER" id="PTHR47959">
    <property type="entry name" value="ATP-DEPENDENT RNA HELICASE RHLE-RELATED"/>
    <property type="match status" value="1"/>
</dbReference>
<reference evidence="14" key="2">
    <citation type="journal article" date="2018" name="Environ. Microbiol.">
        <title>Bloom of a denitrifying methanotroph, 'Candidatus Methylomirabilis limnetica', in a deep stratified lake.</title>
        <authorList>
            <person name="Graf J.S."/>
            <person name="Mayr M.J."/>
            <person name="Marchant H.K."/>
            <person name="Tienken D."/>
            <person name="Hach P.F."/>
            <person name="Brand A."/>
            <person name="Schubert C.J."/>
            <person name="Kuypers M.M."/>
            <person name="Milucka J."/>
        </authorList>
    </citation>
    <scope>NUCLEOTIDE SEQUENCE [LARGE SCALE GENOMIC DNA]</scope>
    <source>
        <strain evidence="14">Zug</strain>
    </source>
</reference>
<evidence type="ECO:0000313" key="13">
    <source>
        <dbReference type="EMBL" id="PTL37159.1"/>
    </source>
</evidence>
<dbReference type="Proteomes" id="UP000241436">
    <property type="component" value="Unassembled WGS sequence"/>
</dbReference>
<dbReference type="Pfam" id="PF00270">
    <property type="entry name" value="DEAD"/>
    <property type="match status" value="1"/>
</dbReference>
<comment type="similarity">
    <text evidence="7 9">Belongs to the DEAD box helicase family.</text>
</comment>
<dbReference type="InterPro" id="IPR014014">
    <property type="entry name" value="RNA_helicase_DEAD_Q_motif"/>
</dbReference>
<dbReference type="Pfam" id="PF00271">
    <property type="entry name" value="Helicase_C"/>
    <property type="match status" value="1"/>
</dbReference>
<dbReference type="GO" id="GO:0005524">
    <property type="term" value="F:ATP binding"/>
    <property type="evidence" value="ECO:0007669"/>
    <property type="project" value="UniProtKB-KW"/>
</dbReference>
<evidence type="ECO:0000259" key="12">
    <source>
        <dbReference type="PROSITE" id="PS51195"/>
    </source>
</evidence>
<keyword evidence="14" id="KW-1185">Reference proteome</keyword>
<keyword evidence="3 9" id="KW-0378">Hydrolase</keyword>
<evidence type="ECO:0000256" key="4">
    <source>
        <dbReference type="ARBA" id="ARBA00022806"/>
    </source>
</evidence>
<dbReference type="RefSeq" id="WP_107560913.1">
    <property type="nucleotide sequence ID" value="NZ_NVQC01000007.1"/>
</dbReference>
<dbReference type="InterPro" id="IPR001650">
    <property type="entry name" value="Helicase_C-like"/>
</dbReference>
<dbReference type="GO" id="GO:0003724">
    <property type="term" value="F:RNA helicase activity"/>
    <property type="evidence" value="ECO:0007669"/>
    <property type="project" value="InterPro"/>
</dbReference>
<keyword evidence="4 9" id="KW-0347">Helicase</keyword>
<dbReference type="CDD" id="cd18787">
    <property type="entry name" value="SF2_C_DEAD"/>
    <property type="match status" value="1"/>
</dbReference>
<sequence>MTFDALSLPGPIRKGIEAVGFARCTPIQAETLPLALAGKDVAGQAQTGSGKTAAFLIPLFVRLLNSKRPTIPGAPRALILAPTRELAVQILCDAELLGKFTGLTRLAVYGGVDYQKQRDALQQNVDILVGTPGRLIDYFKQKVYELSQVEVLVVDEADRMFDMGFIKDLRFLLRRLPPYHKRQSFLFSATLSFREMELSYEFMNNPIKVAISPEQVTVDKVEHLLFHVEKKEKFRLLRWLLQREAWQRILIFSNTRQGVERLTEKLVRCGFQADLISGSIDQSKRLRIIAKFKEGTLPILVATDVASRGLHVEAVSHVINYDLPQDPEDYVHRIGRTARAGAAGKAISLADEEYVLSLDAIEQYIGFKIPVQWPDEAVFASGVAASTPTVRHRAHQGRQATSTEDL</sequence>
<dbReference type="AlphaFoldDB" id="A0A2T4U1E5"/>
<dbReference type="EMBL" id="NVQC01000007">
    <property type="protein sequence ID" value="PTL37159.1"/>
    <property type="molecule type" value="Genomic_DNA"/>
</dbReference>
<comment type="caution">
    <text evidence="13">The sequence shown here is derived from an EMBL/GenBank/DDBJ whole genome shotgun (WGS) entry which is preliminary data.</text>
</comment>
<evidence type="ECO:0000313" key="14">
    <source>
        <dbReference type="Proteomes" id="UP000241436"/>
    </source>
</evidence>
<dbReference type="Gene3D" id="3.40.50.300">
    <property type="entry name" value="P-loop containing nucleotide triphosphate hydrolases"/>
    <property type="match status" value="2"/>
</dbReference>
<dbReference type="InterPro" id="IPR000629">
    <property type="entry name" value="RNA-helicase_DEAD-box_CS"/>
</dbReference>
<dbReference type="SUPFAM" id="SSF52540">
    <property type="entry name" value="P-loop containing nucleoside triphosphate hydrolases"/>
    <property type="match status" value="1"/>
</dbReference>
<feature type="domain" description="DEAD-box RNA helicase Q" evidence="12">
    <location>
        <begin position="1"/>
        <end position="29"/>
    </location>
</feature>
<evidence type="ECO:0000256" key="6">
    <source>
        <dbReference type="ARBA" id="ARBA00022884"/>
    </source>
</evidence>
<name>A0A2T4U1E5_9BACT</name>
<proteinExistence type="inferred from homology"/>
<dbReference type="SMART" id="SM00490">
    <property type="entry name" value="HELICc"/>
    <property type="match status" value="1"/>
</dbReference>
<gene>
    <name evidence="13" type="ORF">CLG94_00305</name>
</gene>
<dbReference type="InterPro" id="IPR044742">
    <property type="entry name" value="DEAD/DEAH_RhlB"/>
</dbReference>
<evidence type="ECO:0000256" key="8">
    <source>
        <dbReference type="PROSITE-ProRule" id="PRU00552"/>
    </source>
</evidence>
<dbReference type="OrthoDB" id="9805696at2"/>
<dbReference type="PANTHER" id="PTHR47959:SF10">
    <property type="entry name" value="ATP-DEPENDENT RNA HELICASE RHLB"/>
    <property type="match status" value="1"/>
</dbReference>
<evidence type="ECO:0000256" key="2">
    <source>
        <dbReference type="ARBA" id="ARBA00022741"/>
    </source>
</evidence>
<dbReference type="InterPro" id="IPR023554">
    <property type="entry name" value="RNA_helicase_ATP-dep_RhlB"/>
</dbReference>
<evidence type="ECO:0000256" key="1">
    <source>
        <dbReference type="ARBA" id="ARBA00022490"/>
    </source>
</evidence>
<dbReference type="PROSITE" id="PS00039">
    <property type="entry name" value="DEAD_ATP_HELICASE"/>
    <property type="match status" value="1"/>
</dbReference>
<dbReference type="SMART" id="SM00487">
    <property type="entry name" value="DEXDc"/>
    <property type="match status" value="1"/>
</dbReference>
<organism evidence="13 14">
    <name type="scientific">Candidatus Methylomirabilis limnetica</name>
    <dbReference type="NCBI Taxonomy" id="2033718"/>
    <lineage>
        <taxon>Bacteria</taxon>
        <taxon>Candidatus Methylomirabilota</taxon>
        <taxon>Candidatus Methylomirabilia</taxon>
        <taxon>Candidatus Methylomirabilales</taxon>
        <taxon>Candidatus Methylomirabilaceae</taxon>
        <taxon>Candidatus Methylomirabilis</taxon>
    </lineage>
</organism>
<feature type="domain" description="Helicase C-terminal" evidence="11">
    <location>
        <begin position="220"/>
        <end position="377"/>
    </location>
</feature>
<evidence type="ECO:0000259" key="10">
    <source>
        <dbReference type="PROSITE" id="PS51192"/>
    </source>
</evidence>
<evidence type="ECO:0000256" key="3">
    <source>
        <dbReference type="ARBA" id="ARBA00022801"/>
    </source>
</evidence>
<dbReference type="GO" id="GO:0016787">
    <property type="term" value="F:hydrolase activity"/>
    <property type="evidence" value="ECO:0007669"/>
    <property type="project" value="UniProtKB-KW"/>
</dbReference>
<dbReference type="InterPro" id="IPR027417">
    <property type="entry name" value="P-loop_NTPase"/>
</dbReference>
<accession>A0A2T4U1E5</accession>
<dbReference type="GO" id="GO:0003723">
    <property type="term" value="F:RNA binding"/>
    <property type="evidence" value="ECO:0007669"/>
    <property type="project" value="UniProtKB-KW"/>
</dbReference>
<evidence type="ECO:0000256" key="5">
    <source>
        <dbReference type="ARBA" id="ARBA00022840"/>
    </source>
</evidence>
<evidence type="ECO:0000256" key="7">
    <source>
        <dbReference type="ARBA" id="ARBA00038437"/>
    </source>
</evidence>
<keyword evidence="5 9" id="KW-0067">ATP-binding</keyword>
<dbReference type="HAMAP" id="MF_00661">
    <property type="entry name" value="DEAD_helicase_RhlB"/>
    <property type="match status" value="1"/>
</dbReference>
<keyword evidence="2 9" id="KW-0547">Nucleotide-binding</keyword>
<dbReference type="CDD" id="cd00268">
    <property type="entry name" value="DEADc"/>
    <property type="match status" value="1"/>
</dbReference>
<dbReference type="InterPro" id="IPR011545">
    <property type="entry name" value="DEAD/DEAH_box_helicase_dom"/>
</dbReference>
<evidence type="ECO:0000259" key="11">
    <source>
        <dbReference type="PROSITE" id="PS51194"/>
    </source>
</evidence>
<dbReference type="GO" id="GO:0005829">
    <property type="term" value="C:cytosol"/>
    <property type="evidence" value="ECO:0007669"/>
    <property type="project" value="TreeGrafter"/>
</dbReference>
<feature type="domain" description="Helicase ATP-binding" evidence="10">
    <location>
        <begin position="32"/>
        <end position="209"/>
    </location>
</feature>